<feature type="domain" description="DML1/Misato tubulin" evidence="5">
    <location>
        <begin position="149"/>
        <end position="338"/>
    </location>
</feature>
<dbReference type="SUPFAM" id="SSF52490">
    <property type="entry name" value="Tubulin nucleotide-binding domain-like"/>
    <property type="match status" value="1"/>
</dbReference>
<evidence type="ECO:0000259" key="5">
    <source>
        <dbReference type="Pfam" id="PF14881"/>
    </source>
</evidence>
<dbReference type="Pfam" id="PF10644">
    <property type="entry name" value="Misat_Tub_SegII"/>
    <property type="match status" value="1"/>
</dbReference>
<comment type="caution">
    <text evidence="6">The sequence shown here is derived from an EMBL/GenBank/DDBJ whole genome shotgun (WGS) entry which is preliminary data.</text>
</comment>
<dbReference type="AlphaFoldDB" id="A0A3M7SEH3"/>
<dbReference type="Proteomes" id="UP000276133">
    <property type="component" value="Unassembled WGS sequence"/>
</dbReference>
<dbReference type="EMBL" id="REGN01001522">
    <property type="protein sequence ID" value="RNA34129.1"/>
    <property type="molecule type" value="Genomic_DNA"/>
</dbReference>
<dbReference type="STRING" id="10195.A0A3M7SEH3"/>
<protein>
    <submittedName>
        <fullName evidence="6">Misato-like protein</fullName>
        <ecNumber evidence="6">3.6.1.15</ecNumber>
    </submittedName>
</protein>
<dbReference type="Pfam" id="PF14881">
    <property type="entry name" value="Tubulin_3"/>
    <property type="match status" value="1"/>
</dbReference>
<organism evidence="6 7">
    <name type="scientific">Brachionus plicatilis</name>
    <name type="common">Marine rotifer</name>
    <name type="synonym">Brachionus muelleri</name>
    <dbReference type="NCBI Taxonomy" id="10195"/>
    <lineage>
        <taxon>Eukaryota</taxon>
        <taxon>Metazoa</taxon>
        <taxon>Spiralia</taxon>
        <taxon>Gnathifera</taxon>
        <taxon>Rotifera</taxon>
        <taxon>Eurotatoria</taxon>
        <taxon>Monogononta</taxon>
        <taxon>Pseudotrocha</taxon>
        <taxon>Ploima</taxon>
        <taxon>Brachionidae</taxon>
        <taxon>Brachionus</taxon>
    </lineage>
</organism>
<keyword evidence="6" id="KW-0378">Hydrolase</keyword>
<dbReference type="InterPro" id="IPR036525">
    <property type="entry name" value="Tubulin/FtsZ_GTPase_sf"/>
</dbReference>
<dbReference type="OrthoDB" id="271881at2759"/>
<evidence type="ECO:0000256" key="1">
    <source>
        <dbReference type="ARBA" id="ARBA00004173"/>
    </source>
</evidence>
<sequence>MSHEVITFQFGNYSNYIGTHYWNIQQSQFVYSSEINTKAIPDVNHDILFREGLNSQKKATYSPRVILFDLKDNINEYKSVERPGNVEKEKEKITTWNGDLKVFESEKKPVSAYSIDQELNELAEENWEKSKGHPNEPVSHLKKHYDMDEQVKYWSDYSNVKYNDRSYMLVNQYDTATIETEPFDLFNYGTNIFSENSFMDDFDDNVRHYAEECDNVQGFQFFVDCFNGFGGMSCKALTSINEEYPKLPLFSFLSFPFYDTQKVEDNTLKLLNTALTLRGLLSEKSENIVVPLSLFDSFYSSKELNPISLSNVNYKPQLEYHTSAIMASVIDSITLPWRQRSQKSSMHDIVDLMDVYKYKIASVQSIFPLNTGHKYLLNFLQQSDLFKTSSWLTPFCLENSAKNADSNVPGALTISCRGVPNKLVKNPNDDYYFKGLVSAHSVLDQYASDMCPKSRSKCFSIDTPLNVDLPYPDIVETYGQKKDISLLTILQLNKSIIGLINFINNNVDKVNLKRQTKYFENGFEYDDFLELKAFNRDLADMYSA</sequence>
<evidence type="ECO:0000259" key="4">
    <source>
        <dbReference type="Pfam" id="PF10644"/>
    </source>
</evidence>
<name>A0A3M7SEH3_BRAPC</name>
<comment type="subcellular location">
    <subcellularLocation>
        <location evidence="1">Mitochondrion</location>
    </subcellularLocation>
</comment>
<gene>
    <name evidence="6" type="ORF">BpHYR1_006731</name>
</gene>
<feature type="domain" description="Misato Segment II tubulin-like" evidence="4">
    <location>
        <begin position="3"/>
        <end position="114"/>
    </location>
</feature>
<dbReference type="PANTHER" id="PTHR13391:SF0">
    <property type="entry name" value="PROTEIN MISATO HOMOLOG 1"/>
    <property type="match status" value="1"/>
</dbReference>
<evidence type="ECO:0000256" key="2">
    <source>
        <dbReference type="ARBA" id="ARBA00008507"/>
    </source>
</evidence>
<dbReference type="Gene3D" id="3.40.50.1440">
    <property type="entry name" value="Tubulin/FtsZ, GTPase domain"/>
    <property type="match status" value="1"/>
</dbReference>
<dbReference type="InterPro" id="IPR029209">
    <property type="entry name" value="DML1/Misato_tubulin"/>
</dbReference>
<dbReference type="GO" id="GO:0007005">
    <property type="term" value="P:mitochondrion organization"/>
    <property type="evidence" value="ECO:0007669"/>
    <property type="project" value="InterPro"/>
</dbReference>
<dbReference type="InterPro" id="IPR019605">
    <property type="entry name" value="Misato_II_tubulin-like"/>
</dbReference>
<proteinExistence type="inferred from homology"/>
<evidence type="ECO:0000256" key="3">
    <source>
        <dbReference type="ARBA" id="ARBA00023128"/>
    </source>
</evidence>
<evidence type="ECO:0000313" key="6">
    <source>
        <dbReference type="EMBL" id="RNA34129.1"/>
    </source>
</evidence>
<keyword evidence="3" id="KW-0496">Mitochondrion</keyword>
<dbReference type="GO" id="GO:0017111">
    <property type="term" value="F:ribonucleoside triphosphate phosphatase activity"/>
    <property type="evidence" value="ECO:0007669"/>
    <property type="project" value="UniProtKB-EC"/>
</dbReference>
<dbReference type="GO" id="GO:0005739">
    <property type="term" value="C:mitochondrion"/>
    <property type="evidence" value="ECO:0007669"/>
    <property type="project" value="UniProtKB-SubCell"/>
</dbReference>
<dbReference type="PANTHER" id="PTHR13391">
    <property type="entry name" value="MITOCHONDRIAL DISTRIBUTION REGULATOR MISATO"/>
    <property type="match status" value="1"/>
</dbReference>
<dbReference type="EC" id="3.6.1.15" evidence="6"/>
<evidence type="ECO:0000313" key="7">
    <source>
        <dbReference type="Proteomes" id="UP000276133"/>
    </source>
</evidence>
<dbReference type="InterPro" id="IPR049942">
    <property type="entry name" value="DML1/Misato"/>
</dbReference>
<reference evidence="6 7" key="1">
    <citation type="journal article" date="2018" name="Sci. Rep.">
        <title>Genomic signatures of local adaptation to the degree of environmental predictability in rotifers.</title>
        <authorList>
            <person name="Franch-Gras L."/>
            <person name="Hahn C."/>
            <person name="Garcia-Roger E.M."/>
            <person name="Carmona M.J."/>
            <person name="Serra M."/>
            <person name="Gomez A."/>
        </authorList>
    </citation>
    <scope>NUCLEOTIDE SEQUENCE [LARGE SCALE GENOMIC DNA]</scope>
    <source>
        <strain evidence="6">HYR1</strain>
    </source>
</reference>
<keyword evidence="7" id="KW-1185">Reference proteome</keyword>
<accession>A0A3M7SEH3</accession>
<comment type="similarity">
    <text evidence="2">Belongs to the misato family.</text>
</comment>